<gene>
    <name evidence="1" type="ORF">E0485_14665</name>
</gene>
<protein>
    <submittedName>
        <fullName evidence="1">dUTPase</fullName>
    </submittedName>
</protein>
<comment type="caution">
    <text evidence="1">The sequence shown here is derived from an EMBL/GenBank/DDBJ whole genome shotgun (WGS) entry which is preliminary data.</text>
</comment>
<dbReference type="SUPFAM" id="SSF101386">
    <property type="entry name" value="all-alpha NTP pyrophosphatases"/>
    <property type="match status" value="1"/>
</dbReference>
<keyword evidence="2" id="KW-1185">Reference proteome</keyword>
<accession>A0A4R4E8H4</accession>
<dbReference type="PIRSF" id="PIRSF030140">
    <property type="entry name" value="UCP030140"/>
    <property type="match status" value="1"/>
</dbReference>
<dbReference type="Proteomes" id="UP000295418">
    <property type="component" value="Unassembled WGS sequence"/>
</dbReference>
<name>A0A4R4E8H4_9BACL</name>
<dbReference type="EMBL" id="SKFG01000014">
    <property type="protein sequence ID" value="TCZ76086.1"/>
    <property type="molecule type" value="Genomic_DNA"/>
</dbReference>
<sequence>MELVDLFEMQKALDARIIKEKGLEGQDLLPNTVLALQVEIAELANEWRGFKHWSDKKEPKHGYSAKIDCDRCSGKGFWFDGGRVHCGKCGTTGKITNPLLEEYADGVSFFLSIARQNDWSEYIYIVEDAIEETRETGLDGGIGGAILEVKYWMLKMYMERGRDEKIESTFGYSKQVFCFRNAWYVFIAIGLVGFDFTWEQIAAAYMEKNKVNHERQANGY</sequence>
<dbReference type="OrthoDB" id="5506143at2"/>
<proteinExistence type="predicted"/>
<dbReference type="Gene3D" id="1.10.4010.10">
    <property type="entry name" value="Type II deoxyuridine triphosphatase"/>
    <property type="match status" value="1"/>
</dbReference>
<dbReference type="InterPro" id="IPR014871">
    <property type="entry name" value="dUTPase/dCTP_pyrophosphatase"/>
</dbReference>
<dbReference type="AlphaFoldDB" id="A0A4R4E8H4"/>
<evidence type="ECO:0000313" key="1">
    <source>
        <dbReference type="EMBL" id="TCZ76086.1"/>
    </source>
</evidence>
<reference evidence="1 2" key="1">
    <citation type="submission" date="2019-03" db="EMBL/GenBank/DDBJ databases">
        <authorList>
            <person name="Kim M.K.M."/>
        </authorList>
    </citation>
    <scope>NUCLEOTIDE SEQUENCE [LARGE SCALE GENOMIC DNA]</scope>
    <source>
        <strain evidence="1 2">18JY21-1</strain>
    </source>
</reference>
<dbReference type="CDD" id="cd11527">
    <property type="entry name" value="NTP-PPase_dUTPase"/>
    <property type="match status" value="1"/>
</dbReference>
<evidence type="ECO:0000313" key="2">
    <source>
        <dbReference type="Proteomes" id="UP000295418"/>
    </source>
</evidence>
<organism evidence="1 2">
    <name type="scientific">Paenibacillus albiflavus</name>
    <dbReference type="NCBI Taxonomy" id="2545760"/>
    <lineage>
        <taxon>Bacteria</taxon>
        <taxon>Bacillati</taxon>
        <taxon>Bacillota</taxon>
        <taxon>Bacilli</taxon>
        <taxon>Bacillales</taxon>
        <taxon>Paenibacillaceae</taxon>
        <taxon>Paenibacillus</taxon>
    </lineage>
</organism>
<dbReference type="InterPro" id="IPR016947">
    <property type="entry name" value="UCP030140"/>
</dbReference>
<dbReference type="Pfam" id="PF08761">
    <property type="entry name" value="dUTPase_2"/>
    <property type="match status" value="2"/>
</dbReference>